<feature type="region of interest" description="Disordered" evidence="1">
    <location>
        <begin position="1924"/>
        <end position="1944"/>
    </location>
</feature>
<organism evidence="3 4">
    <name type="scientific">Pleurodeles waltl</name>
    <name type="common">Iberian ribbed newt</name>
    <dbReference type="NCBI Taxonomy" id="8319"/>
    <lineage>
        <taxon>Eukaryota</taxon>
        <taxon>Metazoa</taxon>
        <taxon>Chordata</taxon>
        <taxon>Craniata</taxon>
        <taxon>Vertebrata</taxon>
        <taxon>Euteleostomi</taxon>
        <taxon>Amphibia</taxon>
        <taxon>Batrachia</taxon>
        <taxon>Caudata</taxon>
        <taxon>Salamandroidea</taxon>
        <taxon>Salamandridae</taxon>
        <taxon>Pleurodelinae</taxon>
        <taxon>Pleurodeles</taxon>
    </lineage>
</organism>
<feature type="compositionally biased region" description="Basic and acidic residues" evidence="1">
    <location>
        <begin position="1350"/>
        <end position="1366"/>
    </location>
</feature>
<feature type="compositionally biased region" description="Basic and acidic residues" evidence="1">
    <location>
        <begin position="968"/>
        <end position="981"/>
    </location>
</feature>
<feature type="compositionally biased region" description="Polar residues" evidence="1">
    <location>
        <begin position="1337"/>
        <end position="1348"/>
    </location>
</feature>
<feature type="compositionally biased region" description="Polar residues" evidence="1">
    <location>
        <begin position="30"/>
        <end position="39"/>
    </location>
</feature>
<feature type="region of interest" description="Disordered" evidence="1">
    <location>
        <begin position="488"/>
        <end position="924"/>
    </location>
</feature>
<feature type="compositionally biased region" description="Acidic residues" evidence="1">
    <location>
        <begin position="1926"/>
        <end position="1944"/>
    </location>
</feature>
<feature type="compositionally biased region" description="Acidic residues" evidence="1">
    <location>
        <begin position="333"/>
        <end position="345"/>
    </location>
</feature>
<feature type="compositionally biased region" description="Polar residues" evidence="1">
    <location>
        <begin position="277"/>
        <end position="288"/>
    </location>
</feature>
<feature type="compositionally biased region" description="Polar residues" evidence="1">
    <location>
        <begin position="111"/>
        <end position="124"/>
    </location>
</feature>
<feature type="compositionally biased region" description="Basic and acidic residues" evidence="1">
    <location>
        <begin position="535"/>
        <end position="545"/>
    </location>
</feature>
<reference evidence="3" key="1">
    <citation type="journal article" date="2022" name="bioRxiv">
        <title>Sequencing and chromosome-scale assembly of the giantPleurodeles waltlgenome.</title>
        <authorList>
            <person name="Brown T."/>
            <person name="Elewa A."/>
            <person name="Iarovenko S."/>
            <person name="Subramanian E."/>
            <person name="Araus A.J."/>
            <person name="Petzold A."/>
            <person name="Susuki M."/>
            <person name="Suzuki K.-i.T."/>
            <person name="Hayashi T."/>
            <person name="Toyoda A."/>
            <person name="Oliveira C."/>
            <person name="Osipova E."/>
            <person name="Leigh N.D."/>
            <person name="Simon A."/>
            <person name="Yun M.H."/>
        </authorList>
    </citation>
    <scope>NUCLEOTIDE SEQUENCE</scope>
    <source>
        <strain evidence="3">20211129_DDA</strain>
        <tissue evidence="3">Liver</tissue>
    </source>
</reference>
<dbReference type="Pfam" id="PF15963">
    <property type="entry name" value="Myb_DNA-bind_7"/>
    <property type="match status" value="1"/>
</dbReference>
<feature type="compositionally biased region" description="Basic and acidic residues" evidence="1">
    <location>
        <begin position="236"/>
        <end position="253"/>
    </location>
</feature>
<feature type="region of interest" description="Disordered" evidence="1">
    <location>
        <begin position="2206"/>
        <end position="2236"/>
    </location>
</feature>
<protein>
    <recommendedName>
        <fullName evidence="2">Myb-like domain-containing protein</fullName>
    </recommendedName>
</protein>
<dbReference type="PANTHER" id="PTHR22929">
    <property type="entry name" value="RNA POLYMERASE III TRANSCRIPTION INITIATION FACTOR B"/>
    <property type="match status" value="1"/>
</dbReference>
<feature type="compositionally biased region" description="Polar residues" evidence="1">
    <location>
        <begin position="602"/>
        <end position="623"/>
    </location>
</feature>
<dbReference type="InterPro" id="IPR001005">
    <property type="entry name" value="SANT/Myb"/>
</dbReference>
<feature type="region of interest" description="Disordered" evidence="1">
    <location>
        <begin position="2257"/>
        <end position="2278"/>
    </location>
</feature>
<evidence type="ECO:0000313" key="3">
    <source>
        <dbReference type="EMBL" id="KAJ1209071.1"/>
    </source>
</evidence>
<feature type="compositionally biased region" description="Polar residues" evidence="1">
    <location>
        <begin position="694"/>
        <end position="711"/>
    </location>
</feature>
<feature type="region of interest" description="Disordered" evidence="1">
    <location>
        <begin position="2520"/>
        <end position="2549"/>
    </location>
</feature>
<feature type="compositionally biased region" description="Basic and acidic residues" evidence="1">
    <location>
        <begin position="2520"/>
        <end position="2534"/>
    </location>
</feature>
<feature type="compositionally biased region" description="Basic and acidic residues" evidence="1">
    <location>
        <begin position="1007"/>
        <end position="1024"/>
    </location>
</feature>
<feature type="compositionally biased region" description="Polar residues" evidence="1">
    <location>
        <begin position="837"/>
        <end position="863"/>
    </location>
</feature>
<evidence type="ECO:0000256" key="1">
    <source>
        <dbReference type="SAM" id="MobiDB-lite"/>
    </source>
</evidence>
<feature type="compositionally biased region" description="Polar residues" evidence="1">
    <location>
        <begin position="1775"/>
        <end position="1786"/>
    </location>
</feature>
<feature type="compositionally biased region" description="Basic and acidic residues" evidence="1">
    <location>
        <begin position="1701"/>
        <end position="1723"/>
    </location>
</feature>
<feature type="compositionally biased region" description="Basic and acidic residues" evidence="1">
    <location>
        <begin position="1789"/>
        <end position="1811"/>
    </location>
</feature>
<name>A0AAV7W920_PLEWA</name>
<gene>
    <name evidence="3" type="ORF">NDU88_004450</name>
</gene>
<feature type="region of interest" description="Disordered" evidence="1">
    <location>
        <begin position="1542"/>
        <end position="1581"/>
    </location>
</feature>
<proteinExistence type="predicted"/>
<dbReference type="GO" id="GO:0001156">
    <property type="term" value="F:TFIIIC-class transcription factor complex binding"/>
    <property type="evidence" value="ECO:0007669"/>
    <property type="project" value="TreeGrafter"/>
</dbReference>
<dbReference type="EMBL" id="JANPWB010000002">
    <property type="protein sequence ID" value="KAJ1209071.1"/>
    <property type="molecule type" value="Genomic_DNA"/>
</dbReference>
<sequence length="2549" mass="280385">MFRRSRLSVKPNVKVPAGCRGGPVPVDSVAPQSAPAQSTPCPPPAHENESPPCDSQQQPIEEASSSPNVQREGKIDGVGNASESSKPSSVILQRRKRISTVPIIAKPRASFPSTLQLDTKVSKVSQSPPPALPPSSSTLFDNEVHEPAKHTQSVSPKKRGINKPSGVQHAILPEKKTPVPQIPQFSPFKKSATKDVSINSSKEHGSLQKDCPSPLKERPTQEGSQQEETAASSKVASKEVQHQSDRERIAKAQKLRELLKKELKKEKRHWKEKHPTLESTTPPDHSSMTMRDFIYYLPDTNPMKSAIDQEKKSEKNPPTQIQVKEPEEKNTLEAEEEVEEVEDEESKGGALVVPRVKVAEDGTIILDEESLTVEVLRAKGPIVEENDPIFERGSTTTYSSFRKSSYSKPWSNKETDMFFLAISMVGTDFSMIGQLFPHRARIEIKNKFKREERANGWRIDKAFKEKRPFDFSFFAKLLEKVLAEEKKRKEKSVKSKTSPEKKTPKARRKKGKVTGGEATNNSKVIEAANISSSEGDARIEEKENEGSLNVPEGPPVSESASTKKKKKKKKFSDFSEPVPNPVADNIPPESSKAQRSRKKSKVTSGEATNTSKVIEVANISSSEGDVRTEEKDNEGSLNIQEGPPISESASTKKKKKKNISDFSEPVPNPVADNIPPESSKAQRSGKKSKVISGEATNTSKVIEVANISSSEGDARTEEKDNEGSLNIQEGPPVSESASTKKKKKKNISDFSEPVPNPVADNIPPDSSNAQRSSKKSKIKSLEESGASTVDSTSHKGQSERASSRRSGEEVLLGGGPPECPSPASEEAEKDSDGLSRCSDQAESGKSVRGVQSHQQSPSPYLTKQSRKNEAADLKKAEGNTSPAGTTEKISVAGVVSSSETMQEKMLSNDIKDQESRSSSAQNFIIMDERNSMAIKPVPLTRGRFQKPKPNLGKAFGKKVTVATEEEITAPRKEDGVGEKKSLSTAPEVTNDRGQSTETPLHSSRSQLYHEEKYSAAPSKPHENDGQAGVMNSPGNRNKAAVEHPSSIEMSITAEKTKTVDINPIPRRGRVQKPKPNLSNTTEIGPVAEEEMAEMEKQELPLEEDPSISKSSKVESPSTCYQINLHQEFNSSTSLQSPFECVDDTTDRKPQLELVKTQTLAETTRSVDFQEDNNPQPLKSTTGGRLQKPKPHIEKNPARKKVPVIENELVENTESKKHEDDLMIIDSTNSDVETSEDSTSNCRKCEQYQSDLEAVVQIKKDKSSNTKTPAQNFFGGSNEKEQDHPDCFKEPSPKQPSKYDQDATCLEEHTQPQILKLAQLRRGRFQKPKPNLGRTAGRKSSSATENTTLEKPGEEKSEKVDQHDGSKCKTQPTLVTPDSEDQQMSSSKPLISKTYEEEELPNLPQQSSLLEQVLLPDLSECTTEKENRAASEITEKAAGVHESPNLDLDLQEKKKTEVVNSAFLRRGRLQRPKPNIVRAVGRKDVPISQESCGEVGTEAENAKDTGKQLDELRNRHCIQNTTIQCKPVPEPSVELYNDISEKSTLSQESIESSNKLAGSKNVDEKDDSSSVHPKVQDSHLVVSSTSMLPSYEDGKRDVLSPTQQVRGRLLRPRPNLVRAIDRKVTQLASFKDTNEVQVPLASAQQITSINISSVSEAEASGNTDSATSCLSQGEAVDSFKTILPIAHDLFAGVNVPETSSRPAEKEDNLLPANVHDRVIDKETSSHTQDTIKPATLLRRRSQKPKPNLARSTTSSKEHTDKEKDKETPILRDMQSEQHAYSQQNPGSSGLEREVDKRKRSFDDDKEVSEVSPKRNRRSSAQTPKSPMQHRADKEETKISQPTSSLKATIDNPLRLRKQDKLVVPLKSTLQQKLVETPCDAARGEKGKTCQKRKQNITKNSKSFRGKSFGKERSAPKTMLVTLRASVQDDEEEDDEADADIDYEEANDVLPPEEINRAPVFVPKGLRSPNPVPVNVEETMEEFDMSINVSDSHCFTDVDHPPSNTNVIKEGNGVFTIENLGTLQNNVIQERCTDEGQETVDVSTEAALALLAIGDPALQARLSTQEMSCHGEKKYKTITLENQHYIETKVIHYDPVCVSSITDEKVSAFEKQSIALQDSGSTDKRLELKEDNNSSVENSNSDMKVVGPQKTFRSRFPKPKPNIGKASSIKRNGHQKPATVAVVPMDQAPNAEGAHPDGTVVLQNIGPQSDQSITGKTGTSDLNDISPETSTDKQVHQTNRCVSQGEDICEFTQIRTMQQESVTPPQYSSSQNSESSHSVQNMGQLAIISGTYKKQKEENQLEKSQCQNISITSTAKPAATNLNSSGSSVEEPTIILTLVEIPSPSVDGYHEETTPSILQDLLPAPVVLATVDTDMLDVTQASSTETLKAAADTEISSHTGDQHRPAELYIESNKPAPNRKLRKREANVQEINVDELPVKKILLHTFQNDSSKNICKAPKQDIGNLVETMPQGSPITPNNAGSRFSSLELNDPLSANHSRRISKMHCEEGIVASKRHVIVSSAEKRNVSDRKNKPSDLLEMTASSSKNTNTR</sequence>
<dbReference type="Proteomes" id="UP001066276">
    <property type="component" value="Chromosome 1_2"/>
</dbReference>
<feature type="compositionally biased region" description="Basic and acidic residues" evidence="1">
    <location>
        <begin position="1422"/>
        <end position="1438"/>
    </location>
</feature>
<feature type="compositionally biased region" description="Polar residues" evidence="1">
    <location>
        <begin position="2206"/>
        <end position="2227"/>
    </location>
</feature>
<feature type="compositionally biased region" description="Polar residues" evidence="1">
    <location>
        <begin position="517"/>
        <end position="534"/>
    </location>
</feature>
<feature type="compositionally biased region" description="Polar residues" evidence="1">
    <location>
        <begin position="982"/>
        <end position="1006"/>
    </location>
</feature>
<feature type="region of interest" description="Disordered" evidence="1">
    <location>
        <begin position="2389"/>
        <end position="2412"/>
    </location>
</feature>
<feature type="region of interest" description="Disordered" evidence="1">
    <location>
        <begin position="1155"/>
        <end position="1223"/>
    </location>
</feature>
<feature type="compositionally biased region" description="Basic and acidic residues" evidence="1">
    <location>
        <begin position="1277"/>
        <end position="1309"/>
    </location>
</feature>
<dbReference type="PANTHER" id="PTHR22929:SF0">
    <property type="entry name" value="TRANSCRIPTION FACTOR TFIIIB COMPONENT B'' HOMOLOG"/>
    <property type="match status" value="1"/>
</dbReference>
<evidence type="ECO:0000313" key="4">
    <source>
        <dbReference type="Proteomes" id="UP001066276"/>
    </source>
</evidence>
<feature type="compositionally biased region" description="Polar residues" evidence="1">
    <location>
        <begin position="53"/>
        <end position="69"/>
    </location>
</feature>
<feature type="compositionally biased region" description="Basic and acidic residues" evidence="1">
    <location>
        <begin position="792"/>
        <end position="808"/>
    </location>
</feature>
<feature type="compositionally biased region" description="Polar residues" evidence="1">
    <location>
        <begin position="878"/>
        <end position="888"/>
    </location>
</feature>
<feature type="compositionally biased region" description="Basic and acidic residues" evidence="1">
    <location>
        <begin position="866"/>
        <end position="877"/>
    </location>
</feature>
<comment type="caution">
    <text evidence="3">The sequence shown here is derived from an EMBL/GenBank/DDBJ whole genome shotgun (WGS) entry which is preliminary data.</text>
</comment>
<keyword evidence="4" id="KW-1185">Reference proteome</keyword>
<dbReference type="SMART" id="SM00717">
    <property type="entry name" value="SANT"/>
    <property type="match status" value="1"/>
</dbReference>
<feature type="compositionally biased region" description="Polar residues" evidence="1">
    <location>
        <begin position="221"/>
        <end position="235"/>
    </location>
</feature>
<feature type="region of interest" description="Disordered" evidence="1">
    <location>
        <begin position="1257"/>
        <end position="1405"/>
    </location>
</feature>
<dbReference type="InterPro" id="IPR039467">
    <property type="entry name" value="TFIIIB_B''_Myb"/>
</dbReference>
<feature type="compositionally biased region" description="Polar residues" evidence="1">
    <location>
        <begin position="2539"/>
        <end position="2549"/>
    </location>
</feature>
<feature type="compositionally biased region" description="Basic and acidic residues" evidence="1">
    <location>
        <begin position="1560"/>
        <end position="1576"/>
    </location>
</feature>
<dbReference type="GO" id="GO:0070898">
    <property type="term" value="P:RNA polymerase III preinitiation complex assembly"/>
    <property type="evidence" value="ECO:0007669"/>
    <property type="project" value="TreeGrafter"/>
</dbReference>
<feature type="compositionally biased region" description="Polar residues" evidence="1">
    <location>
        <begin position="1367"/>
        <end position="1388"/>
    </location>
</feature>
<accession>A0AAV7W920</accession>
<feature type="region of interest" description="Disordered" evidence="1">
    <location>
        <begin position="936"/>
        <end position="1114"/>
    </location>
</feature>
<feature type="region of interest" description="Disordered" evidence="1">
    <location>
        <begin position="1696"/>
        <end position="1858"/>
    </location>
</feature>
<feature type="region of interest" description="Disordered" evidence="1">
    <location>
        <begin position="307"/>
        <end position="347"/>
    </location>
</feature>
<dbReference type="SUPFAM" id="SSF46689">
    <property type="entry name" value="Homeodomain-like"/>
    <property type="match status" value="1"/>
</dbReference>
<feature type="compositionally biased region" description="Basic and acidic residues" evidence="1">
    <location>
        <begin position="624"/>
        <end position="634"/>
    </location>
</feature>
<feature type="compositionally biased region" description="Polar residues" evidence="1">
    <location>
        <begin position="1155"/>
        <end position="1183"/>
    </location>
</feature>
<feature type="region of interest" description="Disordered" evidence="1">
    <location>
        <begin position="1"/>
        <end position="253"/>
    </location>
</feature>
<feature type="compositionally biased region" description="Low complexity" evidence="1">
    <location>
        <begin position="2266"/>
        <end position="2276"/>
    </location>
</feature>
<feature type="region of interest" description="Disordered" evidence="1">
    <location>
        <begin position="265"/>
        <end position="288"/>
    </location>
</feature>
<feature type="compositionally biased region" description="Polar residues" evidence="1">
    <location>
        <begin position="1264"/>
        <end position="1274"/>
    </location>
</feature>
<feature type="compositionally biased region" description="Basic and acidic residues" evidence="1">
    <location>
        <begin position="1754"/>
        <end position="1774"/>
    </location>
</feature>
<feature type="region of interest" description="Disordered" evidence="1">
    <location>
        <begin position="2149"/>
        <end position="2173"/>
    </location>
</feature>
<dbReference type="InterPro" id="IPR009057">
    <property type="entry name" value="Homeodomain-like_sf"/>
</dbReference>
<feature type="compositionally biased region" description="Basic and acidic residues" evidence="1">
    <location>
        <begin position="712"/>
        <end position="722"/>
    </location>
</feature>
<feature type="compositionally biased region" description="Polar residues" evidence="1">
    <location>
        <begin position="81"/>
        <end position="91"/>
    </location>
</feature>
<dbReference type="GO" id="GO:0000126">
    <property type="term" value="C:transcription factor TFIIIB complex"/>
    <property type="evidence" value="ECO:0007669"/>
    <property type="project" value="TreeGrafter"/>
</dbReference>
<evidence type="ECO:0000259" key="2">
    <source>
        <dbReference type="SMART" id="SM00717"/>
    </source>
</evidence>
<feature type="domain" description="Myb-like" evidence="2">
    <location>
        <begin position="406"/>
        <end position="454"/>
    </location>
</feature>
<feature type="compositionally biased region" description="Polar residues" evidence="1">
    <location>
        <begin position="1542"/>
        <end position="1555"/>
    </location>
</feature>
<feature type="region of interest" description="Disordered" evidence="1">
    <location>
        <begin position="1422"/>
        <end position="1443"/>
    </location>
</feature>